<accession>A0A4E0PYT3</accession>
<dbReference type="InterPro" id="IPR044561">
    <property type="entry name" value="ACT_ThrD-II-like"/>
</dbReference>
<organism evidence="1 2">
    <name type="scientific">Methanolobus halotolerans</name>
    <dbReference type="NCBI Taxonomy" id="2052935"/>
    <lineage>
        <taxon>Archaea</taxon>
        <taxon>Methanobacteriati</taxon>
        <taxon>Methanobacteriota</taxon>
        <taxon>Stenosarchaea group</taxon>
        <taxon>Methanomicrobia</taxon>
        <taxon>Methanosarcinales</taxon>
        <taxon>Methanosarcinaceae</taxon>
        <taxon>Methanolobus</taxon>
    </lineage>
</organism>
<comment type="caution">
    <text evidence="1">The sequence shown here is derived from an EMBL/GenBank/DDBJ whole genome shotgun (WGS) entry which is preliminary data.</text>
</comment>
<reference evidence="1 2" key="1">
    <citation type="submission" date="2017-11" db="EMBL/GenBank/DDBJ databases">
        <title>Isolation and Characterization of Methanogenic Archaea from Saline Meromictic Lake at Siberia.</title>
        <authorList>
            <person name="Shen Y."/>
            <person name="Huang H.-H."/>
            <person name="Lai M.-C."/>
            <person name="Chen S.-C."/>
        </authorList>
    </citation>
    <scope>NUCLEOTIDE SEQUENCE [LARGE SCALE GENOMIC DNA]</scope>
    <source>
        <strain evidence="1 2">SY-01</strain>
    </source>
</reference>
<proteinExistence type="predicted"/>
<dbReference type="RefSeq" id="WP_135388119.1">
    <property type="nucleotide sequence ID" value="NZ_PGGK01000001.1"/>
</dbReference>
<dbReference type="CDD" id="cd04886">
    <property type="entry name" value="ACT_ThrD-II-like"/>
    <property type="match status" value="1"/>
</dbReference>
<evidence type="ECO:0000313" key="2">
    <source>
        <dbReference type="Proteomes" id="UP000297295"/>
    </source>
</evidence>
<protein>
    <submittedName>
        <fullName evidence="1">Amino acid-binding protein</fullName>
    </submittedName>
</protein>
<dbReference type="OrthoDB" id="60296at2157"/>
<sequence>MRVSMDLELKDIPGQLLLALKPISDFKGNLISVVHHHEKKTPRGTIPVQVLFEVKPDHLDDLISDLEERGVRVVSMDEKRYLEHGAVILIGHIVHTDIQDTIDQIDNTGYAEVVDLNLSMPKINMPSSASLKIDAVSKKDLQAVVELLKSIAREKDLLVIEPIESQLRLMK</sequence>
<keyword evidence="2" id="KW-1185">Reference proteome</keyword>
<dbReference type="EMBL" id="PGGK01000001">
    <property type="protein sequence ID" value="TGC11502.1"/>
    <property type="molecule type" value="Genomic_DNA"/>
</dbReference>
<dbReference type="AlphaFoldDB" id="A0A4E0PYT3"/>
<dbReference type="Proteomes" id="UP000297295">
    <property type="component" value="Unassembled WGS sequence"/>
</dbReference>
<evidence type="ECO:0000313" key="1">
    <source>
        <dbReference type="EMBL" id="TGC11502.1"/>
    </source>
</evidence>
<name>A0A4E0PYT3_9EURY</name>
<gene>
    <name evidence="1" type="ORF">CUN85_01120</name>
</gene>